<feature type="transmembrane region" description="Helical" evidence="1">
    <location>
        <begin position="12"/>
        <end position="31"/>
    </location>
</feature>
<keyword evidence="4" id="KW-1185">Reference proteome</keyword>
<keyword evidence="1" id="KW-1133">Transmembrane helix</keyword>
<evidence type="ECO:0000313" key="4">
    <source>
        <dbReference type="Proteomes" id="UP001595681"/>
    </source>
</evidence>
<feature type="transmembrane region" description="Helical" evidence="1">
    <location>
        <begin position="547"/>
        <end position="566"/>
    </location>
</feature>
<keyword evidence="1" id="KW-0472">Membrane</keyword>
<comment type="caution">
    <text evidence="3">The sequence shown here is derived from an EMBL/GenBank/DDBJ whole genome shotgun (WGS) entry which is preliminary data.</text>
</comment>
<evidence type="ECO:0000313" key="3">
    <source>
        <dbReference type="EMBL" id="MFC3442052.1"/>
    </source>
</evidence>
<evidence type="ECO:0000259" key="2">
    <source>
        <dbReference type="Pfam" id="PF05226"/>
    </source>
</evidence>
<dbReference type="Pfam" id="PF05226">
    <property type="entry name" value="CHASE2"/>
    <property type="match status" value="1"/>
</dbReference>
<accession>A0ABV7NI87</accession>
<keyword evidence="1" id="KW-0812">Transmembrane</keyword>
<feature type="transmembrane region" description="Helical" evidence="1">
    <location>
        <begin position="459"/>
        <end position="481"/>
    </location>
</feature>
<evidence type="ECO:0000256" key="1">
    <source>
        <dbReference type="SAM" id="Phobius"/>
    </source>
</evidence>
<dbReference type="Proteomes" id="UP001595681">
    <property type="component" value="Unassembled WGS sequence"/>
</dbReference>
<feature type="transmembrane region" description="Helical" evidence="1">
    <location>
        <begin position="502"/>
        <end position="527"/>
    </location>
</feature>
<dbReference type="RefSeq" id="WP_380796082.1">
    <property type="nucleotide sequence ID" value="NZ_JBHRVU010000004.1"/>
</dbReference>
<feature type="domain" description="CHASE2" evidence="2">
    <location>
        <begin position="385"/>
        <end position="452"/>
    </location>
</feature>
<organism evidence="3 4">
    <name type="scientific">Sphingobium rhizovicinum</name>
    <dbReference type="NCBI Taxonomy" id="432308"/>
    <lineage>
        <taxon>Bacteria</taxon>
        <taxon>Pseudomonadati</taxon>
        <taxon>Pseudomonadota</taxon>
        <taxon>Alphaproteobacteria</taxon>
        <taxon>Sphingomonadales</taxon>
        <taxon>Sphingomonadaceae</taxon>
        <taxon>Sphingobium</taxon>
    </lineage>
</organism>
<gene>
    <name evidence="3" type="ORF">ACFOKF_12820</name>
</gene>
<proteinExistence type="predicted"/>
<name>A0ABV7NI87_9SPHN</name>
<reference evidence="4" key="1">
    <citation type="journal article" date="2019" name="Int. J. Syst. Evol. Microbiol.">
        <title>The Global Catalogue of Microorganisms (GCM) 10K type strain sequencing project: providing services to taxonomists for standard genome sequencing and annotation.</title>
        <authorList>
            <consortium name="The Broad Institute Genomics Platform"/>
            <consortium name="The Broad Institute Genome Sequencing Center for Infectious Disease"/>
            <person name="Wu L."/>
            <person name="Ma J."/>
        </authorList>
    </citation>
    <scope>NUCLEOTIDE SEQUENCE [LARGE SCALE GENOMIC DNA]</scope>
    <source>
        <strain evidence="4">CCM 7491</strain>
    </source>
</reference>
<sequence>MRGIGRWLARPVTHALFEAFIVLLLAILNPFEIVQWSEERSHLLWERLHAHDYPGATNDRATVTQAIGRSAITVIYYDDDSLKRANQKRPLSLYDLSNLIQDIRHTSADDGAPLAIFMDMLLTDANGKATDGNILIQGVLDPKVETDCARRNGPYASPVQCLVFDIAELTKYETWRDDHWCQINSAAKIDCIRRSKGIPILVADPALGDNVAQAPEKPATPLIDALAQIALTVPVGIEPHKYPLISPATAQERRDHRYALYPAAALYDIWCTHADKPIAGNGKAIEAAQPCNKKPARSQDRLFVWSDAFTEPLDIEWAIQPDPQTMSTGQAAQDQDWRYLANHAACSYASPGFWNAMGRVIRLSFAGIKWSDRPAPCLYTRAYPSDIVQWEGFSPSLASALFANKLVIIGGQFSDSNDMLATAPFDRMPGVYFHAMALDNLIERGDQYARQSEQISEHLSLSMGDLFNLAIFFFIALMLAIGRKWLNPRHYPRFATGGGARIATWHTAIFCLGLAWALIILTCALWPDARTIWTMKGVPSRFNAVGATVIVIIGLSELFWAAIAPLRQTAVQRFSLRRIWAFITTSGPIPPSSST</sequence>
<dbReference type="EMBL" id="JBHRVU010000004">
    <property type="protein sequence ID" value="MFC3442052.1"/>
    <property type="molecule type" value="Genomic_DNA"/>
</dbReference>
<dbReference type="InterPro" id="IPR007890">
    <property type="entry name" value="CHASE2"/>
</dbReference>
<protein>
    <submittedName>
        <fullName evidence="3">CHASE2 domain-containing protein</fullName>
    </submittedName>
</protein>